<comment type="caution">
    <text evidence="2">The sequence shown here is derived from an EMBL/GenBank/DDBJ whole genome shotgun (WGS) entry which is preliminary data.</text>
</comment>
<dbReference type="STRING" id="1328313.DS2_14234"/>
<name>W7Q8L1_9ALTE</name>
<dbReference type="eggNOG" id="ENOG50345IU">
    <property type="taxonomic scope" value="Bacteria"/>
</dbReference>
<reference evidence="2 3" key="1">
    <citation type="journal article" date="2014" name="Genome Announc.">
        <title>Draft Genome Sequence of the Agar-Degrading Bacterium Catenovulum sp. Strain DS-2, Isolated from Intestines of Haliotis diversicolor.</title>
        <authorList>
            <person name="Shan D."/>
            <person name="Li X."/>
            <person name="Gu Z."/>
            <person name="Wei G."/>
            <person name="Gao Z."/>
            <person name="Shao Z."/>
        </authorList>
    </citation>
    <scope>NUCLEOTIDE SEQUENCE [LARGE SCALE GENOMIC DNA]</scope>
    <source>
        <strain evidence="2 3">DS-2</strain>
    </source>
</reference>
<dbReference type="PROSITE" id="PS50801">
    <property type="entry name" value="STAS"/>
    <property type="match status" value="1"/>
</dbReference>
<dbReference type="InterPro" id="IPR002645">
    <property type="entry name" value="STAS_dom"/>
</dbReference>
<dbReference type="AlphaFoldDB" id="W7Q8L1"/>
<dbReference type="RefSeq" id="WP_035015496.1">
    <property type="nucleotide sequence ID" value="NZ_ARZY01000029.1"/>
</dbReference>
<sequence length="98" mass="10937">MIKLAEKQLNHQFWQLDGDLTRDSDLSIIPEAPCNQGCVIDVSLAEVGKIDTAGLAYLIKFKEYFAARDIQVNFIHTDANLKKLAELYGVAEIVGIQE</sequence>
<dbReference type="SUPFAM" id="SSF52091">
    <property type="entry name" value="SpoIIaa-like"/>
    <property type="match status" value="1"/>
</dbReference>
<accession>W7Q8L1</accession>
<proteinExistence type="predicted"/>
<dbReference type="Proteomes" id="UP000019276">
    <property type="component" value="Unassembled WGS sequence"/>
</dbReference>
<dbReference type="OrthoDB" id="6386829at2"/>
<evidence type="ECO:0000313" key="3">
    <source>
        <dbReference type="Proteomes" id="UP000019276"/>
    </source>
</evidence>
<gene>
    <name evidence="2" type="ORF">DS2_14234</name>
</gene>
<organism evidence="2 3">
    <name type="scientific">Catenovulum agarivorans DS-2</name>
    <dbReference type="NCBI Taxonomy" id="1328313"/>
    <lineage>
        <taxon>Bacteria</taxon>
        <taxon>Pseudomonadati</taxon>
        <taxon>Pseudomonadota</taxon>
        <taxon>Gammaproteobacteria</taxon>
        <taxon>Alteromonadales</taxon>
        <taxon>Alteromonadaceae</taxon>
        <taxon>Catenovulum</taxon>
    </lineage>
</organism>
<protein>
    <recommendedName>
        <fullName evidence="1">STAS domain-containing protein</fullName>
    </recommendedName>
</protein>
<dbReference type="Gene3D" id="3.30.750.24">
    <property type="entry name" value="STAS domain"/>
    <property type="match status" value="1"/>
</dbReference>
<keyword evidence="3" id="KW-1185">Reference proteome</keyword>
<evidence type="ECO:0000313" key="2">
    <source>
        <dbReference type="EMBL" id="EWH09139.1"/>
    </source>
</evidence>
<feature type="domain" description="STAS" evidence="1">
    <location>
        <begin position="1"/>
        <end position="98"/>
    </location>
</feature>
<evidence type="ECO:0000259" key="1">
    <source>
        <dbReference type="PROSITE" id="PS50801"/>
    </source>
</evidence>
<dbReference type="InterPro" id="IPR036513">
    <property type="entry name" value="STAS_dom_sf"/>
</dbReference>
<dbReference type="EMBL" id="ARZY01000029">
    <property type="protein sequence ID" value="EWH09139.1"/>
    <property type="molecule type" value="Genomic_DNA"/>
</dbReference>